<dbReference type="PANTHER" id="PTHR30414:SF0">
    <property type="entry name" value="MINICONDUCTANCE MECHANOSENSITIVE CHANNEL YBDG"/>
    <property type="match status" value="1"/>
</dbReference>
<dbReference type="RefSeq" id="WP_004369715.1">
    <property type="nucleotide sequence ID" value="NZ_GL833119.1"/>
</dbReference>
<dbReference type="InterPro" id="IPR006685">
    <property type="entry name" value="MscS_channel_2nd"/>
</dbReference>
<dbReference type="GO" id="GO:0008381">
    <property type="term" value="F:mechanosensitive monoatomic ion channel activity"/>
    <property type="evidence" value="ECO:0007669"/>
    <property type="project" value="InterPro"/>
</dbReference>
<name>E7RQW9_9BACT</name>
<comment type="subcellular location">
    <subcellularLocation>
        <location evidence="1">Membrane</location>
    </subcellularLocation>
</comment>
<feature type="transmembrane region" description="Helical" evidence="5">
    <location>
        <begin position="73"/>
        <end position="95"/>
    </location>
</feature>
<feature type="transmembrane region" description="Helical" evidence="5">
    <location>
        <begin position="147"/>
        <end position="166"/>
    </location>
</feature>
<dbReference type="AlphaFoldDB" id="E7RQW9"/>
<accession>E7RQW9</accession>
<evidence type="ECO:0000256" key="4">
    <source>
        <dbReference type="ARBA" id="ARBA00023136"/>
    </source>
</evidence>
<keyword evidence="2 5" id="KW-0812">Transmembrane</keyword>
<comment type="caution">
    <text evidence="7">The sequence shown here is derived from an EMBL/GenBank/DDBJ whole genome shotgun (WGS) entry which is preliminary data.</text>
</comment>
<dbReference type="GO" id="GO:0005886">
    <property type="term" value="C:plasma membrane"/>
    <property type="evidence" value="ECO:0007669"/>
    <property type="project" value="TreeGrafter"/>
</dbReference>
<proteinExistence type="predicted"/>
<keyword evidence="4 5" id="KW-0472">Membrane</keyword>
<feature type="domain" description="Mechanosensitive ion channel MscS" evidence="6">
    <location>
        <begin position="190"/>
        <end position="257"/>
    </location>
</feature>
<feature type="transmembrane region" description="Helical" evidence="5">
    <location>
        <begin position="21"/>
        <end position="40"/>
    </location>
</feature>
<evidence type="ECO:0000256" key="5">
    <source>
        <dbReference type="SAM" id="Phobius"/>
    </source>
</evidence>
<dbReference type="Proteomes" id="UP000005580">
    <property type="component" value="Unassembled WGS sequence"/>
</dbReference>
<feature type="transmembrane region" description="Helical" evidence="5">
    <location>
        <begin position="107"/>
        <end position="127"/>
    </location>
</feature>
<evidence type="ECO:0000313" key="7">
    <source>
        <dbReference type="EMBL" id="EFZ36657.1"/>
    </source>
</evidence>
<dbReference type="InterPro" id="IPR023408">
    <property type="entry name" value="MscS_beta-dom_sf"/>
</dbReference>
<sequence>MDRIRIYVEHILQISGIDGTYIPVLRHVLLVAIAILLAWLSDFICRKVFVPVVLKLTKKTPLKWDDVLFNRNVLIKACNIVPAIVIWELLPMVFYQFPAVRETLARLTAIYITIMTARLCIVLINAFNTLETTDNSSTQQYIKSFCGVLKIVVIFIGAIVGIAIIFNKNPMTLFAGLGATSAVLMLVFKDTISGLVAGIRLTSNNMVSVGDWITVPKAGADGNVEEISLTTVKVRNFDNTIITVTPQTLVDDSFQNWIGMQQSAGRRVTRKIYIDFNSICLAEGEMLQKLKDKGYAPADTDDGTITNVGLYRKYIEAKLLKMPQINTDLTCMVRLLEATTTGLPMELYFFLRNKEWVHYEHERSALMEWAYALAPIFGLKIYQQLAASGE</sequence>
<evidence type="ECO:0000259" key="6">
    <source>
        <dbReference type="Pfam" id="PF00924"/>
    </source>
</evidence>
<dbReference type="EMBL" id="AEPE02000005">
    <property type="protein sequence ID" value="EFZ36657.1"/>
    <property type="molecule type" value="Genomic_DNA"/>
</dbReference>
<dbReference type="SUPFAM" id="SSF50182">
    <property type="entry name" value="Sm-like ribonucleoproteins"/>
    <property type="match status" value="1"/>
</dbReference>
<gene>
    <name evidence="7" type="ORF">HMPREF0663_11570</name>
</gene>
<evidence type="ECO:0000256" key="2">
    <source>
        <dbReference type="ARBA" id="ARBA00022692"/>
    </source>
</evidence>
<organism evidence="7 8">
    <name type="scientific">Hoylesella oralis ATCC 33269</name>
    <dbReference type="NCBI Taxonomy" id="873533"/>
    <lineage>
        <taxon>Bacteria</taxon>
        <taxon>Pseudomonadati</taxon>
        <taxon>Bacteroidota</taxon>
        <taxon>Bacteroidia</taxon>
        <taxon>Bacteroidales</taxon>
        <taxon>Prevotellaceae</taxon>
        <taxon>Hoylesella</taxon>
    </lineage>
</organism>
<evidence type="ECO:0000313" key="8">
    <source>
        <dbReference type="Proteomes" id="UP000005580"/>
    </source>
</evidence>
<protein>
    <submittedName>
        <fullName evidence="7">Transporter, small conductance mechanosensitive ion channel MscS family protein</fullName>
    </submittedName>
</protein>
<evidence type="ECO:0000256" key="1">
    <source>
        <dbReference type="ARBA" id="ARBA00004370"/>
    </source>
</evidence>
<feature type="transmembrane region" description="Helical" evidence="5">
    <location>
        <begin position="173"/>
        <end position="199"/>
    </location>
</feature>
<dbReference type="Gene3D" id="2.30.30.60">
    <property type="match status" value="1"/>
</dbReference>
<evidence type="ECO:0000256" key="3">
    <source>
        <dbReference type="ARBA" id="ARBA00022989"/>
    </source>
</evidence>
<dbReference type="Pfam" id="PF00924">
    <property type="entry name" value="MS_channel_2nd"/>
    <property type="match status" value="1"/>
</dbReference>
<dbReference type="InterPro" id="IPR030192">
    <property type="entry name" value="YbdG"/>
</dbReference>
<dbReference type="GO" id="GO:0071470">
    <property type="term" value="P:cellular response to osmotic stress"/>
    <property type="evidence" value="ECO:0007669"/>
    <property type="project" value="InterPro"/>
</dbReference>
<dbReference type="PANTHER" id="PTHR30414">
    <property type="entry name" value="MINICONDUCTANCE MECHANOSENSITIVE CHANNEL YBDG"/>
    <property type="match status" value="1"/>
</dbReference>
<keyword evidence="3 5" id="KW-1133">Transmembrane helix</keyword>
<keyword evidence="8" id="KW-1185">Reference proteome</keyword>
<dbReference type="InterPro" id="IPR010920">
    <property type="entry name" value="LSM_dom_sf"/>
</dbReference>
<dbReference type="eggNOG" id="COG0668">
    <property type="taxonomic scope" value="Bacteria"/>
</dbReference>
<reference evidence="7" key="1">
    <citation type="submission" date="2011-01" db="EMBL/GenBank/DDBJ databases">
        <authorList>
            <person name="Muzny D."/>
            <person name="Qin X."/>
            <person name="Buhay C."/>
            <person name="Dugan-Rocha S."/>
            <person name="Ding Y."/>
            <person name="Chen G."/>
            <person name="Hawes A."/>
            <person name="Holder M."/>
            <person name="Jhangiani S."/>
            <person name="Johnson A."/>
            <person name="Khan Z."/>
            <person name="Li Z."/>
            <person name="Liu W."/>
            <person name="Liu X."/>
            <person name="Perez L."/>
            <person name="Shen H."/>
            <person name="Wang Q."/>
            <person name="Watt J."/>
            <person name="Xi L."/>
            <person name="Xin Y."/>
            <person name="Zhou J."/>
            <person name="Deng J."/>
            <person name="Jiang H."/>
            <person name="Liu Y."/>
            <person name="Qu J."/>
            <person name="Song X.-Z."/>
            <person name="Zhang L."/>
            <person name="Villasana D."/>
            <person name="Johnson A."/>
            <person name="Liu J."/>
            <person name="Liyanage D."/>
            <person name="Lorensuhewa L."/>
            <person name="Robinson T."/>
            <person name="Song A."/>
            <person name="Song B.-B."/>
            <person name="Dinh H."/>
            <person name="Thornton R."/>
            <person name="Coyle M."/>
            <person name="Francisco L."/>
            <person name="Jackson L."/>
            <person name="Javaid M."/>
            <person name="Korchina V."/>
            <person name="Kovar C."/>
            <person name="Mata R."/>
            <person name="Mathew T."/>
            <person name="Ngo R."/>
            <person name="Nguyen L."/>
            <person name="Nguyen N."/>
            <person name="Okwuonu G."/>
            <person name="Ongeri F."/>
            <person name="Pham C."/>
            <person name="Simmons D."/>
            <person name="Wilczek-Boney K."/>
            <person name="Hale W."/>
            <person name="Jakkamsetti A."/>
            <person name="Pham P."/>
            <person name="Ruth R."/>
            <person name="San Lucas F."/>
            <person name="Warren J."/>
            <person name="Zhang J."/>
            <person name="Zhao Z."/>
            <person name="Zhou C."/>
            <person name="Zhu D."/>
            <person name="Lee S."/>
            <person name="Bess C."/>
            <person name="Blankenburg K."/>
            <person name="Forbes L."/>
            <person name="Fu Q."/>
            <person name="Gubbala S."/>
            <person name="Hirani K."/>
            <person name="Jayaseelan J.C."/>
            <person name="Lara F."/>
            <person name="Munidasa M."/>
            <person name="Palculict T."/>
            <person name="Patil S."/>
            <person name="Pu L.-L."/>
            <person name="Saada N."/>
            <person name="Tang L."/>
            <person name="Weissenberger G."/>
            <person name="Zhu Y."/>
            <person name="Hemphill L."/>
            <person name="Shang Y."/>
            <person name="Youmans B."/>
            <person name="Ayvaz T."/>
            <person name="Ross M."/>
            <person name="Santibanez J."/>
            <person name="Aqrawi P."/>
            <person name="Gross S."/>
            <person name="Joshi V."/>
            <person name="Fowler G."/>
            <person name="Nazareth L."/>
            <person name="Reid J."/>
            <person name="Worley K."/>
            <person name="Petrosino J."/>
            <person name="Highlander S."/>
            <person name="Gibbs R."/>
        </authorList>
    </citation>
    <scope>NUCLEOTIDE SEQUENCE [LARGE SCALE GENOMIC DNA]</scope>
    <source>
        <strain evidence="7">ATCC 33269</strain>
    </source>
</reference>
<dbReference type="STRING" id="28134.SAMN05444288_2381"/>
<dbReference type="HOGENOM" id="CLU_045354_1_0_10"/>